<keyword evidence="2" id="KW-0695">RNA-directed DNA polymerase</keyword>
<dbReference type="InterPro" id="IPR000504">
    <property type="entry name" value="RRM_dom"/>
</dbReference>
<evidence type="ECO:0000259" key="1">
    <source>
        <dbReference type="Pfam" id="PF00076"/>
    </source>
</evidence>
<organism evidence="2">
    <name type="scientific">Tanacetum cinerariifolium</name>
    <name type="common">Dalmatian daisy</name>
    <name type="synonym">Chrysanthemum cinerariifolium</name>
    <dbReference type="NCBI Taxonomy" id="118510"/>
    <lineage>
        <taxon>Eukaryota</taxon>
        <taxon>Viridiplantae</taxon>
        <taxon>Streptophyta</taxon>
        <taxon>Embryophyta</taxon>
        <taxon>Tracheophyta</taxon>
        <taxon>Spermatophyta</taxon>
        <taxon>Magnoliopsida</taxon>
        <taxon>eudicotyledons</taxon>
        <taxon>Gunneridae</taxon>
        <taxon>Pentapetalae</taxon>
        <taxon>asterids</taxon>
        <taxon>campanulids</taxon>
        <taxon>Asterales</taxon>
        <taxon>Asteraceae</taxon>
        <taxon>Asteroideae</taxon>
        <taxon>Anthemideae</taxon>
        <taxon>Anthemidinae</taxon>
        <taxon>Tanacetum</taxon>
    </lineage>
</organism>
<protein>
    <submittedName>
        <fullName evidence="2">RNA-directed DNA polymerase, eukaryota, nucleotide-binding alpha-beta plait domain protein</fullName>
    </submittedName>
</protein>
<keyword evidence="2" id="KW-0808">Transferase</keyword>
<name>A0A6L2N9Y5_TANCI</name>
<feature type="domain" description="RRM" evidence="1">
    <location>
        <begin position="79"/>
        <end position="124"/>
    </location>
</feature>
<accession>A0A6L2N9Y5</accession>
<dbReference type="SUPFAM" id="SSF54928">
    <property type="entry name" value="RNA-binding domain, RBD"/>
    <property type="match status" value="1"/>
</dbReference>
<dbReference type="GO" id="GO:0003964">
    <property type="term" value="F:RNA-directed DNA polymerase activity"/>
    <property type="evidence" value="ECO:0007669"/>
    <property type="project" value="UniProtKB-KW"/>
</dbReference>
<dbReference type="Gene3D" id="3.30.70.330">
    <property type="match status" value="1"/>
</dbReference>
<dbReference type="CDD" id="cd00590">
    <property type="entry name" value="RRM_SF"/>
    <property type="match status" value="1"/>
</dbReference>
<evidence type="ECO:0000313" key="2">
    <source>
        <dbReference type="EMBL" id="GEU81425.1"/>
    </source>
</evidence>
<proteinExistence type="predicted"/>
<comment type="caution">
    <text evidence="2">The sequence shown here is derived from an EMBL/GenBank/DDBJ whole genome shotgun (WGS) entry which is preliminary data.</text>
</comment>
<dbReference type="AlphaFoldDB" id="A0A6L2N9Y5"/>
<sequence length="172" mass="19423">MYPHGHPSVWKSCSKKGYEHDHDIVVEKSDAEWELIDCLKEFDANIVDKNYGKIEASSLVCKGISHHKGLRSSKVETNFTDLLEVCQGYGTVVDVYIPNRKSKSGKRFAFVRFIKVENVDRLVGNLCTLWIGRMHLHANIVRFEHSLIHSSRPTNPIRSDNAGAPSFASALK</sequence>
<dbReference type="InterPro" id="IPR012677">
    <property type="entry name" value="Nucleotide-bd_a/b_plait_sf"/>
</dbReference>
<keyword evidence="2" id="KW-0548">Nucleotidyltransferase</keyword>
<reference evidence="2" key="1">
    <citation type="journal article" date="2019" name="Sci. Rep.">
        <title>Draft genome of Tanacetum cinerariifolium, the natural source of mosquito coil.</title>
        <authorList>
            <person name="Yamashiro T."/>
            <person name="Shiraishi A."/>
            <person name="Satake H."/>
            <person name="Nakayama K."/>
        </authorList>
    </citation>
    <scope>NUCLEOTIDE SEQUENCE</scope>
</reference>
<dbReference type="Pfam" id="PF00076">
    <property type="entry name" value="RRM_1"/>
    <property type="match status" value="1"/>
</dbReference>
<dbReference type="GO" id="GO:0003723">
    <property type="term" value="F:RNA binding"/>
    <property type="evidence" value="ECO:0007669"/>
    <property type="project" value="InterPro"/>
</dbReference>
<dbReference type="EMBL" id="BKCJ010008276">
    <property type="protein sequence ID" value="GEU81425.1"/>
    <property type="molecule type" value="Genomic_DNA"/>
</dbReference>
<dbReference type="InterPro" id="IPR035979">
    <property type="entry name" value="RBD_domain_sf"/>
</dbReference>
<gene>
    <name evidence="2" type="ORF">Tci_053403</name>
</gene>